<dbReference type="SUPFAM" id="SSF82199">
    <property type="entry name" value="SET domain"/>
    <property type="match status" value="1"/>
</dbReference>
<dbReference type="PROSITE" id="PS50868">
    <property type="entry name" value="POST_SET"/>
    <property type="match status" value="1"/>
</dbReference>
<dbReference type="GO" id="GO:0032259">
    <property type="term" value="P:methylation"/>
    <property type="evidence" value="ECO:0007669"/>
    <property type="project" value="UniProtKB-KW"/>
</dbReference>
<dbReference type="EMBL" id="BMDP01000003">
    <property type="protein sequence ID" value="GGI55254.1"/>
    <property type="molecule type" value="Genomic_DNA"/>
</dbReference>
<name>A0A8J3AXC3_9BURK</name>
<evidence type="ECO:0000256" key="1">
    <source>
        <dbReference type="ARBA" id="ARBA00004286"/>
    </source>
</evidence>
<feature type="domain" description="SET" evidence="7">
    <location>
        <begin position="14"/>
        <end position="126"/>
    </location>
</feature>
<evidence type="ECO:0000256" key="4">
    <source>
        <dbReference type="ARBA" id="ARBA00022679"/>
    </source>
</evidence>
<dbReference type="Gene3D" id="2.170.270.10">
    <property type="entry name" value="SET domain"/>
    <property type="match status" value="1"/>
</dbReference>
<dbReference type="GO" id="GO:0005694">
    <property type="term" value="C:chromosome"/>
    <property type="evidence" value="ECO:0007669"/>
    <property type="project" value="UniProtKB-SubCell"/>
</dbReference>
<dbReference type="Proteomes" id="UP000627205">
    <property type="component" value="Unassembled WGS sequence"/>
</dbReference>
<keyword evidence="2" id="KW-0158">Chromosome</keyword>
<evidence type="ECO:0000259" key="7">
    <source>
        <dbReference type="PROSITE" id="PS50280"/>
    </source>
</evidence>
<evidence type="ECO:0000256" key="2">
    <source>
        <dbReference type="ARBA" id="ARBA00022454"/>
    </source>
</evidence>
<reference evidence="9" key="2">
    <citation type="submission" date="2020-09" db="EMBL/GenBank/DDBJ databases">
        <authorList>
            <person name="Sun Q."/>
            <person name="Sedlacek I."/>
        </authorList>
    </citation>
    <scope>NUCLEOTIDE SEQUENCE</scope>
    <source>
        <strain evidence="9">CCM 7664</strain>
    </source>
</reference>
<dbReference type="InterPro" id="IPR046341">
    <property type="entry name" value="SET_dom_sf"/>
</dbReference>
<dbReference type="RefSeq" id="WP_188422105.1">
    <property type="nucleotide sequence ID" value="NZ_BMDP01000003.1"/>
</dbReference>
<dbReference type="AlphaFoldDB" id="A0A8J3AXC3"/>
<evidence type="ECO:0000256" key="6">
    <source>
        <dbReference type="SAM" id="MobiDB-lite"/>
    </source>
</evidence>
<evidence type="ECO:0000313" key="10">
    <source>
        <dbReference type="Proteomes" id="UP000627205"/>
    </source>
</evidence>
<feature type="compositionally biased region" description="Basic residues" evidence="6">
    <location>
        <begin position="159"/>
        <end position="181"/>
    </location>
</feature>
<dbReference type="InterPro" id="IPR003616">
    <property type="entry name" value="Post-SET_dom"/>
</dbReference>
<dbReference type="Pfam" id="PF00856">
    <property type="entry name" value="SET"/>
    <property type="match status" value="1"/>
</dbReference>
<dbReference type="PANTHER" id="PTHR22884">
    <property type="entry name" value="SET DOMAIN PROTEINS"/>
    <property type="match status" value="1"/>
</dbReference>
<proteinExistence type="predicted"/>
<accession>A0A8J3AXC3</accession>
<reference evidence="9" key="1">
    <citation type="journal article" date="2014" name="Int. J. Syst. Evol. Microbiol.">
        <title>Complete genome sequence of Corynebacterium casei LMG S-19264T (=DSM 44701T), isolated from a smear-ripened cheese.</title>
        <authorList>
            <consortium name="US DOE Joint Genome Institute (JGI-PGF)"/>
            <person name="Walter F."/>
            <person name="Albersmeier A."/>
            <person name="Kalinowski J."/>
            <person name="Ruckert C."/>
        </authorList>
    </citation>
    <scope>NUCLEOTIDE SEQUENCE</scope>
    <source>
        <strain evidence="9">CCM 7664</strain>
    </source>
</reference>
<feature type="domain" description="Post-SET" evidence="8">
    <location>
        <begin position="139"/>
        <end position="155"/>
    </location>
</feature>
<keyword evidence="10" id="KW-1185">Reference proteome</keyword>
<evidence type="ECO:0000256" key="3">
    <source>
        <dbReference type="ARBA" id="ARBA00022603"/>
    </source>
</evidence>
<dbReference type="PROSITE" id="PS50280">
    <property type="entry name" value="SET"/>
    <property type="match status" value="1"/>
</dbReference>
<keyword evidence="3" id="KW-0489">Methyltransferase</keyword>
<evidence type="ECO:0000256" key="5">
    <source>
        <dbReference type="ARBA" id="ARBA00022691"/>
    </source>
</evidence>
<comment type="subcellular location">
    <subcellularLocation>
        <location evidence="1">Chromosome</location>
    </subcellularLocation>
</comment>
<dbReference type="GO" id="GO:0008168">
    <property type="term" value="F:methyltransferase activity"/>
    <property type="evidence" value="ECO:0007669"/>
    <property type="project" value="UniProtKB-KW"/>
</dbReference>
<comment type="caution">
    <text evidence="9">The sequence shown here is derived from an EMBL/GenBank/DDBJ whole genome shotgun (WGS) entry which is preliminary data.</text>
</comment>
<dbReference type="SMART" id="SM00317">
    <property type="entry name" value="SET"/>
    <property type="match status" value="1"/>
</dbReference>
<keyword evidence="5" id="KW-0949">S-adenosyl-L-methionine</keyword>
<dbReference type="InterPro" id="IPR050777">
    <property type="entry name" value="SET2_Histone-Lys_MeTrsfase"/>
</dbReference>
<sequence length="181" mass="20609">MTKPSKSTTASGKLPFIVRNSPIHGRGVFAVRGIAADTFLIEYEGERINDKEADRRHGQDPENPYHTFFFSLENGKMIDGGVDGSDARWINHACDPNCEAREEKGRVYIYALRDIKRGEELNYDYGLIVDERQTKALKKAYECRCGSPECRGTMLAPPPKKKKKKAKDKKDKKDKKNKKKD</sequence>
<gene>
    <name evidence="9" type="ORF">GCM10011430_24280</name>
</gene>
<evidence type="ECO:0000259" key="8">
    <source>
        <dbReference type="PROSITE" id="PS50868"/>
    </source>
</evidence>
<keyword evidence="4" id="KW-0808">Transferase</keyword>
<protein>
    <submittedName>
        <fullName evidence="9">SET domain-containing protein-lysine N-methyltransferase</fullName>
    </submittedName>
</protein>
<dbReference type="InterPro" id="IPR001214">
    <property type="entry name" value="SET_dom"/>
</dbReference>
<organism evidence="9 10">
    <name type="scientific">Oxalicibacterium solurbis</name>
    <dbReference type="NCBI Taxonomy" id="69280"/>
    <lineage>
        <taxon>Bacteria</taxon>
        <taxon>Pseudomonadati</taxon>
        <taxon>Pseudomonadota</taxon>
        <taxon>Betaproteobacteria</taxon>
        <taxon>Burkholderiales</taxon>
        <taxon>Oxalobacteraceae</taxon>
        <taxon>Oxalicibacterium</taxon>
    </lineage>
</organism>
<feature type="region of interest" description="Disordered" evidence="6">
    <location>
        <begin position="147"/>
        <end position="181"/>
    </location>
</feature>
<evidence type="ECO:0000313" key="9">
    <source>
        <dbReference type="EMBL" id="GGI55254.1"/>
    </source>
</evidence>